<evidence type="ECO:0000313" key="3">
    <source>
        <dbReference type="Proteomes" id="UP001176941"/>
    </source>
</evidence>
<accession>A0ABN8YL98</accession>
<proteinExistence type="predicted"/>
<name>A0ABN8YL98_RANTA</name>
<feature type="compositionally biased region" description="Polar residues" evidence="1">
    <location>
        <begin position="80"/>
        <end position="93"/>
    </location>
</feature>
<dbReference type="EMBL" id="OX459956">
    <property type="protein sequence ID" value="CAI9162317.1"/>
    <property type="molecule type" value="Genomic_DNA"/>
</dbReference>
<organism evidence="2 3">
    <name type="scientific">Rangifer tarandus platyrhynchus</name>
    <name type="common">Svalbard reindeer</name>
    <dbReference type="NCBI Taxonomy" id="3082113"/>
    <lineage>
        <taxon>Eukaryota</taxon>
        <taxon>Metazoa</taxon>
        <taxon>Chordata</taxon>
        <taxon>Craniata</taxon>
        <taxon>Vertebrata</taxon>
        <taxon>Euteleostomi</taxon>
        <taxon>Mammalia</taxon>
        <taxon>Eutheria</taxon>
        <taxon>Laurasiatheria</taxon>
        <taxon>Artiodactyla</taxon>
        <taxon>Ruminantia</taxon>
        <taxon>Pecora</taxon>
        <taxon>Cervidae</taxon>
        <taxon>Odocoileinae</taxon>
        <taxon>Rangifer</taxon>
    </lineage>
</organism>
<gene>
    <name evidence="2" type="ORF">MRATA1EN1_LOCUS11279</name>
</gene>
<protein>
    <submittedName>
        <fullName evidence="2">Uncharacterized protein</fullName>
    </submittedName>
</protein>
<sequence length="114" mass="12212">MRSAEPGYTGHQLRRKASGGWLTWLLDCSLFSPGVLSRELAGGQSRAPPSTVGTLISCAPRGPVWVMSQPALELYREESPSASAGSLRGQTQLPPNPAQLRELGPNELEPRAFA</sequence>
<reference evidence="2" key="1">
    <citation type="submission" date="2023-04" db="EMBL/GenBank/DDBJ databases">
        <authorList>
            <consortium name="ELIXIR-Norway"/>
        </authorList>
    </citation>
    <scope>NUCLEOTIDE SEQUENCE [LARGE SCALE GENOMIC DNA]</scope>
</reference>
<evidence type="ECO:0000313" key="2">
    <source>
        <dbReference type="EMBL" id="CAI9162317.1"/>
    </source>
</evidence>
<feature type="region of interest" description="Disordered" evidence="1">
    <location>
        <begin position="77"/>
        <end position="114"/>
    </location>
</feature>
<keyword evidence="3" id="KW-1185">Reference proteome</keyword>
<dbReference type="Proteomes" id="UP001176941">
    <property type="component" value="Chromosome 20"/>
</dbReference>
<evidence type="ECO:0000256" key="1">
    <source>
        <dbReference type="SAM" id="MobiDB-lite"/>
    </source>
</evidence>